<gene>
    <name evidence="1" type="ORF">G2W53_032509</name>
</gene>
<dbReference type="AlphaFoldDB" id="A0A834W7R3"/>
<name>A0A834W7R3_9FABA</name>
<evidence type="ECO:0000313" key="2">
    <source>
        <dbReference type="Proteomes" id="UP000634136"/>
    </source>
</evidence>
<proteinExistence type="predicted"/>
<organism evidence="1 2">
    <name type="scientific">Senna tora</name>
    <dbReference type="NCBI Taxonomy" id="362788"/>
    <lineage>
        <taxon>Eukaryota</taxon>
        <taxon>Viridiplantae</taxon>
        <taxon>Streptophyta</taxon>
        <taxon>Embryophyta</taxon>
        <taxon>Tracheophyta</taxon>
        <taxon>Spermatophyta</taxon>
        <taxon>Magnoliopsida</taxon>
        <taxon>eudicotyledons</taxon>
        <taxon>Gunneridae</taxon>
        <taxon>Pentapetalae</taxon>
        <taxon>rosids</taxon>
        <taxon>fabids</taxon>
        <taxon>Fabales</taxon>
        <taxon>Fabaceae</taxon>
        <taxon>Caesalpinioideae</taxon>
        <taxon>Cassia clade</taxon>
        <taxon>Senna</taxon>
    </lineage>
</organism>
<dbReference type="EMBL" id="JAAIUW010000010">
    <property type="protein sequence ID" value="KAF7811533.1"/>
    <property type="molecule type" value="Genomic_DNA"/>
</dbReference>
<comment type="caution">
    <text evidence="1">The sequence shown here is derived from an EMBL/GenBank/DDBJ whole genome shotgun (WGS) entry which is preliminary data.</text>
</comment>
<accession>A0A834W7R3</accession>
<dbReference type="Proteomes" id="UP000634136">
    <property type="component" value="Unassembled WGS sequence"/>
</dbReference>
<evidence type="ECO:0000313" key="1">
    <source>
        <dbReference type="EMBL" id="KAF7811533.1"/>
    </source>
</evidence>
<protein>
    <submittedName>
        <fullName evidence="1">Uncharacterized protein</fullName>
    </submittedName>
</protein>
<sequence length="26" mass="2951">MEEASCLRPPFEDNTTSFPRNIALLV</sequence>
<keyword evidence="2" id="KW-1185">Reference proteome</keyword>
<reference evidence="1" key="1">
    <citation type="submission" date="2020-09" db="EMBL/GenBank/DDBJ databases">
        <title>Genome-Enabled Discovery of Anthraquinone Biosynthesis in Senna tora.</title>
        <authorList>
            <person name="Kang S.-H."/>
            <person name="Pandey R.P."/>
            <person name="Lee C.-M."/>
            <person name="Sim J.-S."/>
            <person name="Jeong J.-T."/>
            <person name="Choi B.-S."/>
            <person name="Jung M."/>
            <person name="Ginzburg D."/>
            <person name="Zhao K."/>
            <person name="Won S.Y."/>
            <person name="Oh T.-J."/>
            <person name="Yu Y."/>
            <person name="Kim N.-H."/>
            <person name="Lee O.R."/>
            <person name="Lee T.-H."/>
            <person name="Bashyal P."/>
            <person name="Kim T.-S."/>
            <person name="Lee W.-H."/>
            <person name="Kawkins C."/>
            <person name="Kim C.-K."/>
            <person name="Kim J.S."/>
            <person name="Ahn B.O."/>
            <person name="Rhee S.Y."/>
            <person name="Sohng J.K."/>
        </authorList>
    </citation>
    <scope>NUCLEOTIDE SEQUENCE</scope>
    <source>
        <tissue evidence="1">Leaf</tissue>
    </source>
</reference>